<name>A0A1H6L7E7_RUMFL</name>
<dbReference type="PROSITE" id="PS51257">
    <property type="entry name" value="PROKAR_LIPOPROTEIN"/>
    <property type="match status" value="1"/>
</dbReference>
<dbReference type="Gene3D" id="3.40.190.10">
    <property type="entry name" value="Periplasmic binding protein-like II"/>
    <property type="match status" value="2"/>
</dbReference>
<feature type="chain" id="PRO_5038662143" evidence="1">
    <location>
        <begin position="22"/>
        <end position="436"/>
    </location>
</feature>
<dbReference type="EMBL" id="FNWV01000014">
    <property type="protein sequence ID" value="SEH81872.1"/>
    <property type="molecule type" value="Genomic_DNA"/>
</dbReference>
<evidence type="ECO:0000256" key="1">
    <source>
        <dbReference type="SAM" id="SignalP"/>
    </source>
</evidence>
<dbReference type="OrthoDB" id="9764112at2"/>
<dbReference type="InterPro" id="IPR006059">
    <property type="entry name" value="SBP"/>
</dbReference>
<sequence>MKKIFLKIAAVCCAMSLSACSAKTVHKVTKPDGKLDKCSLRFSWWGGDDRHEATLKAIELWNKKHPDITITPEYGGWDGWSEKVTSQVKGGTEPDIMQINYDWLISMSPDGNGFYDLDELSSQLDLSQFDEEVLSFGRVSGKLNAVTVSVSGRSLFYNSEVFSKMGADYPETWNELMALGNSFGADGLYPLDLDIQSGGTAWYLAVVYVQQQTGRQFITLDGRLGFTVEDIKTALSFYKQLEESHVIRTVRTRTDEDGNAALYQSPEFIGGRVAGVLEWGSAVGKYESVLAEGVLEAGPLLTDENGCSDGWMIKPSLLYAVSKNTEHPDEAAAFINFLLNDEECAEILGTTRGIPASHKAEAALKNSGELKGLSKESDDILRNADTVTISPYMELSRMKEFYNQAIESVSYGTADIDSAAQQMFDSVNNYLEKIRK</sequence>
<reference evidence="2 3" key="1">
    <citation type="submission" date="2016-10" db="EMBL/GenBank/DDBJ databases">
        <authorList>
            <person name="de Groot N.N."/>
        </authorList>
    </citation>
    <scope>NUCLEOTIDE SEQUENCE [LARGE SCALE GENOMIC DNA]</scope>
    <source>
        <strain evidence="2 3">YAD2003</strain>
    </source>
</reference>
<dbReference type="RefSeq" id="WP_074718598.1">
    <property type="nucleotide sequence ID" value="NZ_FNWV01000014.1"/>
</dbReference>
<protein>
    <submittedName>
        <fullName evidence="2">Oligogalacturonide transport system substrate-binding protein</fullName>
    </submittedName>
</protein>
<dbReference type="Pfam" id="PF01547">
    <property type="entry name" value="SBP_bac_1"/>
    <property type="match status" value="1"/>
</dbReference>
<gene>
    <name evidence="2" type="ORF">SAMN02910265_02875</name>
</gene>
<dbReference type="AlphaFoldDB" id="A0A1H6L7E7"/>
<accession>A0A1H6L7E7</accession>
<proteinExistence type="predicted"/>
<dbReference type="Proteomes" id="UP000183190">
    <property type="component" value="Unassembled WGS sequence"/>
</dbReference>
<organism evidence="2 3">
    <name type="scientific">Ruminococcus flavefaciens</name>
    <dbReference type="NCBI Taxonomy" id="1265"/>
    <lineage>
        <taxon>Bacteria</taxon>
        <taxon>Bacillati</taxon>
        <taxon>Bacillota</taxon>
        <taxon>Clostridia</taxon>
        <taxon>Eubacteriales</taxon>
        <taxon>Oscillospiraceae</taxon>
        <taxon>Ruminococcus</taxon>
    </lineage>
</organism>
<feature type="signal peptide" evidence="1">
    <location>
        <begin position="1"/>
        <end position="21"/>
    </location>
</feature>
<dbReference type="PANTHER" id="PTHR43649">
    <property type="entry name" value="ARABINOSE-BINDING PROTEIN-RELATED"/>
    <property type="match status" value="1"/>
</dbReference>
<dbReference type="PANTHER" id="PTHR43649:SF11">
    <property type="entry name" value="ABC TRANSPORTER SUBSTRATE-BINDING PROTEIN YESO-RELATED"/>
    <property type="match status" value="1"/>
</dbReference>
<evidence type="ECO:0000313" key="3">
    <source>
        <dbReference type="Proteomes" id="UP000183190"/>
    </source>
</evidence>
<dbReference type="SUPFAM" id="SSF53850">
    <property type="entry name" value="Periplasmic binding protein-like II"/>
    <property type="match status" value="1"/>
</dbReference>
<keyword evidence="1" id="KW-0732">Signal</keyword>
<dbReference type="InterPro" id="IPR050490">
    <property type="entry name" value="Bact_solute-bd_prot1"/>
</dbReference>
<evidence type="ECO:0000313" key="2">
    <source>
        <dbReference type="EMBL" id="SEH81872.1"/>
    </source>
</evidence>